<organism evidence="2 3">
    <name type="scientific">Paraburkholderia pallida</name>
    <dbReference type="NCBI Taxonomy" id="2547399"/>
    <lineage>
        <taxon>Bacteria</taxon>
        <taxon>Pseudomonadati</taxon>
        <taxon>Pseudomonadota</taxon>
        <taxon>Betaproteobacteria</taxon>
        <taxon>Burkholderiales</taxon>
        <taxon>Burkholderiaceae</taxon>
        <taxon>Paraburkholderia</taxon>
    </lineage>
</organism>
<accession>A0A4P7D5W3</accession>
<keyword evidence="2" id="KW-0614">Plasmid</keyword>
<evidence type="ECO:0000259" key="1">
    <source>
        <dbReference type="SMART" id="SM00470"/>
    </source>
</evidence>
<sequence length="246" mass="27346">MQNAVEPTADRAAIQYVPYARLARSPLNVRGKAPTGIEALAESIAQKGLLQNLAVHELKERAKSPCLGVCAGQRRLAALDMLYEQGRITKDYQVPVLIVSEGEAVAASLIENREREPMCLADECVAFRLLSEEGKTTGHIAALFSIPEVAVRRALKIANLAPVLLDLLRDDKLDYEQAKALALADDHATQERILCRRRHKMCYQEREIMPSMADDPPASVGDSLQLLGITVFHFEPFLLMYHCELR</sequence>
<proteinExistence type="predicted"/>
<feature type="domain" description="ParB-like N-terminal" evidence="1">
    <location>
        <begin position="15"/>
        <end position="113"/>
    </location>
</feature>
<dbReference type="Pfam" id="PF02195">
    <property type="entry name" value="ParB_N"/>
    <property type="match status" value="1"/>
</dbReference>
<name>A0A4P7D5W3_9BURK</name>
<keyword evidence="3" id="KW-1185">Reference proteome</keyword>
<dbReference type="SUPFAM" id="SSF109709">
    <property type="entry name" value="KorB DNA-binding domain-like"/>
    <property type="match status" value="1"/>
</dbReference>
<dbReference type="Gene3D" id="1.10.10.2830">
    <property type="match status" value="1"/>
</dbReference>
<protein>
    <submittedName>
        <fullName evidence="2">ParB/RepB/Spo0J family partition protein</fullName>
    </submittedName>
</protein>
<dbReference type="AlphaFoldDB" id="A0A4P7D5W3"/>
<gene>
    <name evidence="2" type="ORF">E1956_44325</name>
</gene>
<dbReference type="Gene3D" id="3.90.1530.30">
    <property type="match status" value="1"/>
</dbReference>
<dbReference type="GO" id="GO:0007059">
    <property type="term" value="P:chromosome segregation"/>
    <property type="evidence" value="ECO:0007669"/>
    <property type="project" value="TreeGrafter"/>
</dbReference>
<dbReference type="SMART" id="SM00470">
    <property type="entry name" value="ParB"/>
    <property type="match status" value="1"/>
</dbReference>
<dbReference type="KEGG" id="ppai:E1956_44325"/>
<dbReference type="GO" id="GO:0005694">
    <property type="term" value="C:chromosome"/>
    <property type="evidence" value="ECO:0007669"/>
    <property type="project" value="TreeGrafter"/>
</dbReference>
<dbReference type="InterPro" id="IPR050336">
    <property type="entry name" value="Chromosome_partition/occlusion"/>
</dbReference>
<evidence type="ECO:0000313" key="2">
    <source>
        <dbReference type="EMBL" id="QBR04166.1"/>
    </source>
</evidence>
<dbReference type="PANTHER" id="PTHR33375:SF7">
    <property type="entry name" value="CHROMOSOME 2-PARTITIONING PROTEIN PARB-RELATED"/>
    <property type="match status" value="1"/>
</dbReference>
<reference evidence="2 3" key="1">
    <citation type="submission" date="2019-03" db="EMBL/GenBank/DDBJ databases">
        <title>Paraburkholderia sp. 7MH5, isolated from subtropical forest soil.</title>
        <authorList>
            <person name="Gao Z.-H."/>
            <person name="Qiu L.-H."/>
        </authorList>
    </citation>
    <scope>NUCLEOTIDE SEQUENCE [LARGE SCALE GENOMIC DNA]</scope>
    <source>
        <strain evidence="2 3">7MH5</strain>
        <plasmid evidence="2 3">unnamed1</plasmid>
    </source>
</reference>
<dbReference type="RefSeq" id="WP_134760289.1">
    <property type="nucleotide sequence ID" value="NZ_CP038152.1"/>
</dbReference>
<dbReference type="OrthoDB" id="9813122at2"/>
<evidence type="ECO:0000313" key="3">
    <source>
        <dbReference type="Proteomes" id="UP000295727"/>
    </source>
</evidence>
<dbReference type="EMBL" id="CP038152">
    <property type="protein sequence ID" value="QBR04166.1"/>
    <property type="molecule type" value="Genomic_DNA"/>
</dbReference>
<dbReference type="InterPro" id="IPR036086">
    <property type="entry name" value="ParB/Sulfiredoxin_sf"/>
</dbReference>
<geneLocation type="plasmid" evidence="2 3">
    <name>unnamed1</name>
</geneLocation>
<dbReference type="CDD" id="cd16406">
    <property type="entry name" value="ParB_N_like"/>
    <property type="match status" value="1"/>
</dbReference>
<dbReference type="InterPro" id="IPR003115">
    <property type="entry name" value="ParB_N"/>
</dbReference>
<dbReference type="PANTHER" id="PTHR33375">
    <property type="entry name" value="CHROMOSOME-PARTITIONING PROTEIN PARB-RELATED"/>
    <property type="match status" value="1"/>
</dbReference>
<dbReference type="SUPFAM" id="SSF110849">
    <property type="entry name" value="ParB/Sulfiredoxin"/>
    <property type="match status" value="1"/>
</dbReference>
<dbReference type="Proteomes" id="UP000295727">
    <property type="component" value="Plasmid unnamed1"/>
</dbReference>